<keyword evidence="3" id="KW-0472">Membrane</keyword>
<keyword evidence="3" id="KW-0812">Transmembrane</keyword>
<dbReference type="InterPro" id="IPR020067">
    <property type="entry name" value="Frizzled_dom"/>
</dbReference>
<name>A0A507FJH3_9FUNG</name>
<dbReference type="InterPro" id="IPR036790">
    <property type="entry name" value="Frizzled_dom_sf"/>
</dbReference>
<dbReference type="AlphaFoldDB" id="A0A507FJH3"/>
<evidence type="ECO:0000259" key="5">
    <source>
        <dbReference type="PROSITE" id="PS50038"/>
    </source>
</evidence>
<dbReference type="STRING" id="246404.A0A507FJH3"/>
<comment type="caution">
    <text evidence="6">The sequence shown here is derived from an EMBL/GenBank/DDBJ whole genome shotgun (WGS) entry which is preliminary data.</text>
</comment>
<feature type="domain" description="FZ" evidence="5">
    <location>
        <begin position="17"/>
        <end position="148"/>
    </location>
</feature>
<dbReference type="SUPFAM" id="SSF63501">
    <property type="entry name" value="Frizzled cysteine-rich domain"/>
    <property type="match status" value="1"/>
</dbReference>
<evidence type="ECO:0000256" key="3">
    <source>
        <dbReference type="SAM" id="Phobius"/>
    </source>
</evidence>
<accession>A0A507FJH3</accession>
<gene>
    <name evidence="6" type="ORF">CcCBS67573_g03180</name>
</gene>
<evidence type="ECO:0000256" key="2">
    <source>
        <dbReference type="SAM" id="MobiDB-lite"/>
    </source>
</evidence>
<evidence type="ECO:0000256" key="1">
    <source>
        <dbReference type="ARBA" id="ARBA00023157"/>
    </source>
</evidence>
<proteinExistence type="predicted"/>
<sequence>MGPALFRLLSAALVASSLADTCETYVSGYCTRYVDYPVLVATGSSFSKVESVLKAGGMDLLLSLNASTPANRPCVAAFLEMSCYTVFPKCSDGVLAGAPCKSVCERVVKECTTLFTQFGKKKLLPDCAGNILNFEKEMPYPEEKCLGLQATATVGPEQSSVSGNLNPAPTAEPEAAKHECPSFLLKNPDYNFSNPGQVMLPVAGRQCFGGMMMYYALGATVCHFFQLFNLGSNGYRVGCVDEVTEALQSNSNLCIVQAFFLSAMAQYLTFWINLFMFNLHLQLVWRKDWFQDRMLIMHVLSILYTFIPPIAIIATNGVATIGFTCLASVHHAAPQVLLPMGIIGWPGVVVTVFTVVHLFRMLLSAPGGGSTNASSTNSSMATTPNTAGGKSGIKSIGAKSAAQTPQAPDPTKSGSNTDSVAASKPGKTATTNGVATAQTKSVKEAARLAKHRQKIWGVITKSWRSIAICVGVVVIYGSFWSFTYVIIEAFDHVSADTDWLQAWVGCALSGNSQSDCAAQVSPHIPGGVFIYMQQTTALIGTATAIIFGGSFYEDWKELLFKK</sequence>
<reference evidence="6 7" key="1">
    <citation type="journal article" date="2019" name="Sci. Rep.">
        <title>Comparative genomics of chytrid fungi reveal insights into the obligate biotrophic and pathogenic lifestyle of Synchytrium endobioticum.</title>
        <authorList>
            <person name="van de Vossenberg B.T.L.H."/>
            <person name="Warris S."/>
            <person name="Nguyen H.D.T."/>
            <person name="van Gent-Pelzer M.P.E."/>
            <person name="Joly D.L."/>
            <person name="van de Geest H.C."/>
            <person name="Bonants P.J.M."/>
            <person name="Smith D.S."/>
            <person name="Levesque C.A."/>
            <person name="van der Lee T.A.J."/>
        </authorList>
    </citation>
    <scope>NUCLEOTIDE SEQUENCE [LARGE SCALE GENOMIC DNA]</scope>
    <source>
        <strain evidence="6 7">CBS 675.73</strain>
    </source>
</reference>
<dbReference type="Gene3D" id="1.10.2000.10">
    <property type="entry name" value="Frizzled cysteine-rich domain"/>
    <property type="match status" value="1"/>
</dbReference>
<feature type="signal peptide" evidence="4">
    <location>
        <begin position="1"/>
        <end position="19"/>
    </location>
</feature>
<feature type="transmembrane region" description="Helical" evidence="3">
    <location>
        <begin position="530"/>
        <end position="552"/>
    </location>
</feature>
<dbReference type="PROSITE" id="PS50038">
    <property type="entry name" value="FZ"/>
    <property type="match status" value="1"/>
</dbReference>
<dbReference type="OrthoDB" id="26203at2759"/>
<dbReference type="Proteomes" id="UP000320333">
    <property type="component" value="Unassembled WGS sequence"/>
</dbReference>
<evidence type="ECO:0000313" key="6">
    <source>
        <dbReference type="EMBL" id="TPX75548.1"/>
    </source>
</evidence>
<organism evidence="6 7">
    <name type="scientific">Chytriomyces confervae</name>
    <dbReference type="NCBI Taxonomy" id="246404"/>
    <lineage>
        <taxon>Eukaryota</taxon>
        <taxon>Fungi</taxon>
        <taxon>Fungi incertae sedis</taxon>
        <taxon>Chytridiomycota</taxon>
        <taxon>Chytridiomycota incertae sedis</taxon>
        <taxon>Chytridiomycetes</taxon>
        <taxon>Chytridiales</taxon>
        <taxon>Chytriomycetaceae</taxon>
        <taxon>Chytriomyces</taxon>
    </lineage>
</organism>
<evidence type="ECO:0000256" key="4">
    <source>
        <dbReference type="SAM" id="SignalP"/>
    </source>
</evidence>
<evidence type="ECO:0000313" key="7">
    <source>
        <dbReference type="Proteomes" id="UP000320333"/>
    </source>
</evidence>
<feature type="chain" id="PRO_5021262063" description="FZ domain-containing protein" evidence="4">
    <location>
        <begin position="20"/>
        <end position="562"/>
    </location>
</feature>
<keyword evidence="3" id="KW-1133">Transmembrane helix</keyword>
<feature type="transmembrane region" description="Helical" evidence="3">
    <location>
        <begin position="466"/>
        <end position="487"/>
    </location>
</feature>
<feature type="region of interest" description="Disordered" evidence="2">
    <location>
        <begin position="369"/>
        <end position="436"/>
    </location>
</feature>
<dbReference type="Gene3D" id="1.20.1070.10">
    <property type="entry name" value="Rhodopsin 7-helix transmembrane proteins"/>
    <property type="match status" value="1"/>
</dbReference>
<feature type="transmembrane region" description="Helical" evidence="3">
    <location>
        <begin position="258"/>
        <end position="281"/>
    </location>
</feature>
<keyword evidence="1" id="KW-1015">Disulfide bond</keyword>
<keyword evidence="7" id="KW-1185">Reference proteome</keyword>
<protein>
    <recommendedName>
        <fullName evidence="5">FZ domain-containing protein</fullName>
    </recommendedName>
</protein>
<dbReference type="EMBL" id="QEAP01000077">
    <property type="protein sequence ID" value="TPX75548.1"/>
    <property type="molecule type" value="Genomic_DNA"/>
</dbReference>
<feature type="compositionally biased region" description="Low complexity" evidence="2">
    <location>
        <begin position="371"/>
        <end position="402"/>
    </location>
</feature>
<keyword evidence="4" id="KW-0732">Signal</keyword>
<feature type="transmembrane region" description="Helical" evidence="3">
    <location>
        <begin position="336"/>
        <end position="359"/>
    </location>
</feature>
<feature type="transmembrane region" description="Helical" evidence="3">
    <location>
        <begin position="302"/>
        <end position="330"/>
    </location>
</feature>